<reference evidence="1" key="1">
    <citation type="submission" date="2010-12" db="EMBL/GenBank/DDBJ databases">
        <authorList>
            <person name="Wang C.B."/>
            <person name="He X.J."/>
        </authorList>
    </citation>
    <scope>NUCLEOTIDE SEQUENCE</scope>
    <source>
        <strain evidence="1">TCDC-NG08107</strain>
        <plasmid evidence="1">pNGTCDC08107</plasmid>
    </source>
</reference>
<accession>A0A171IPS3</accession>
<geneLocation type="plasmid" evidence="1">
    <name>pNGTCDC08107</name>
</geneLocation>
<dbReference type="EMBL" id="CP002441">
    <property type="protein sequence ID" value="ADV09138.1"/>
    <property type="molecule type" value="Genomic_DNA"/>
</dbReference>
<sequence>MEKMSLSAENRTFYLVETGEIGFGSSALFISQSLEEAEAVVADFFKGDEKLHYETDGNQPEISLGMGEPQEEEYIPFLPREPFFWTKGGFGMMGTEYVTIRKTINGYLEGAGSFRLIKSQQD</sequence>
<keyword evidence="1" id="KW-0614">Plasmid</keyword>
<dbReference type="BioCyc" id="NGON940296:GLHN-2217-MONOMER"/>
<protein>
    <submittedName>
        <fullName evidence="1">Uncharacterized protein</fullName>
    </submittedName>
</protein>
<name>A0A171IPS3_NEIGO</name>
<organism evidence="1">
    <name type="scientific">Neisseria gonorrhoeae TCDC-NG08107</name>
    <dbReference type="NCBI Taxonomy" id="940296"/>
    <lineage>
        <taxon>Bacteria</taxon>
        <taxon>Pseudomonadati</taxon>
        <taxon>Pseudomonadota</taxon>
        <taxon>Betaproteobacteria</taxon>
        <taxon>Neisseriales</taxon>
        <taxon>Neisseriaceae</taxon>
        <taxon>Neisseria</taxon>
    </lineage>
</organism>
<dbReference type="AlphaFoldDB" id="A0A171IPS3"/>
<proteinExistence type="predicted"/>
<reference evidence="1" key="2">
    <citation type="journal article" date="2011" name="J. Bacteriol.">
        <title>Draft genome sequence of a dominant, multidrug-resistant Neisseria gonorrhoeae strain, TCDC-NG08107, from a sexual group at high risk of acquiring human immunodeficiency virus infection and syphilis.</title>
        <authorList>
            <person name="Chen C.C."/>
            <person name="Hsia K.C."/>
            <person name="Huang C.T."/>
            <person name="Wong W.W."/>
            <person name="Yen M.Y."/>
            <person name="Li L.H."/>
            <person name="Lin K.Y."/>
            <person name="Chen K.W."/>
            <person name="Li S.Y."/>
        </authorList>
    </citation>
    <scope>NUCLEOTIDE SEQUENCE</scope>
    <source>
        <strain evidence="1">TCDC-NG08107</strain>
        <plasmid evidence="1">pNGTCDC08107</plasmid>
    </source>
</reference>
<evidence type="ECO:0000313" key="1">
    <source>
        <dbReference type="EMBL" id="ADV09138.1"/>
    </source>
</evidence>
<gene>
    <name evidence="1" type="ORF">NGTW08_p0008</name>
</gene>